<protein>
    <submittedName>
        <fullName evidence="3">PAS domain S-box protein</fullName>
    </submittedName>
</protein>
<reference evidence="3 4" key="1">
    <citation type="submission" date="2019-04" db="EMBL/GenBank/DDBJ databases">
        <title>Cohnella sp. nov., isolated from soil.</title>
        <authorList>
            <person name="Kim W."/>
        </authorList>
    </citation>
    <scope>NUCLEOTIDE SEQUENCE [LARGE SCALE GENOMIC DNA]</scope>
    <source>
        <strain evidence="3 4">CAU 1483</strain>
    </source>
</reference>
<dbReference type="EMBL" id="SUPK01000002">
    <property type="protein sequence ID" value="TJY43271.1"/>
    <property type="molecule type" value="Genomic_DNA"/>
</dbReference>
<dbReference type="SUPFAM" id="SSF55785">
    <property type="entry name" value="PYP-like sensor domain (PAS domain)"/>
    <property type="match status" value="1"/>
</dbReference>
<keyword evidence="4" id="KW-1185">Reference proteome</keyword>
<dbReference type="InterPro" id="IPR013655">
    <property type="entry name" value="PAS_fold_3"/>
</dbReference>
<evidence type="ECO:0000313" key="4">
    <source>
        <dbReference type="Proteomes" id="UP000309673"/>
    </source>
</evidence>
<dbReference type="Pfam" id="PF08447">
    <property type="entry name" value="PAS_3"/>
    <property type="match status" value="1"/>
</dbReference>
<dbReference type="Gene3D" id="3.30.450.20">
    <property type="entry name" value="PAS domain"/>
    <property type="match status" value="1"/>
</dbReference>
<proteinExistence type="predicted"/>
<dbReference type="NCBIfam" id="TIGR00229">
    <property type="entry name" value="sensory_box"/>
    <property type="match status" value="1"/>
</dbReference>
<dbReference type="AlphaFoldDB" id="A0A4U0FEM6"/>
<dbReference type="PROSITE" id="PS50112">
    <property type="entry name" value="PAS"/>
    <property type="match status" value="1"/>
</dbReference>
<sequence>MTQGEVGMTTSEADGQDLAKRLEDTERKLERAEKLFRLLSEATREVVYQCGPDGVIFYCSPSLLELLGYSADELEGRSEEILYHPDDIRKLRGAKDKSTHQFRMRRACGKYLWFEVTTGYVSTDEGLSCIQRIGQEITERKKMRKLSRKPTALPRSAAGNGILSIMKSHSRINFAESA</sequence>
<evidence type="ECO:0000313" key="3">
    <source>
        <dbReference type="EMBL" id="TJY43271.1"/>
    </source>
</evidence>
<gene>
    <name evidence="3" type="ORF">E5161_05080</name>
</gene>
<keyword evidence="1" id="KW-0175">Coiled coil</keyword>
<dbReference type="SMART" id="SM00091">
    <property type="entry name" value="PAS"/>
    <property type="match status" value="1"/>
</dbReference>
<feature type="domain" description="PAS" evidence="2">
    <location>
        <begin position="32"/>
        <end position="92"/>
    </location>
</feature>
<evidence type="ECO:0000259" key="2">
    <source>
        <dbReference type="PROSITE" id="PS50112"/>
    </source>
</evidence>
<evidence type="ECO:0000256" key="1">
    <source>
        <dbReference type="SAM" id="Coils"/>
    </source>
</evidence>
<dbReference type="OrthoDB" id="1677617at2"/>
<organism evidence="3 4">
    <name type="scientific">Cohnella pontilimi</name>
    <dbReference type="NCBI Taxonomy" id="2564100"/>
    <lineage>
        <taxon>Bacteria</taxon>
        <taxon>Bacillati</taxon>
        <taxon>Bacillota</taxon>
        <taxon>Bacilli</taxon>
        <taxon>Bacillales</taxon>
        <taxon>Paenibacillaceae</taxon>
        <taxon>Cohnella</taxon>
    </lineage>
</organism>
<feature type="coiled-coil region" evidence="1">
    <location>
        <begin position="15"/>
        <end position="42"/>
    </location>
</feature>
<dbReference type="InterPro" id="IPR000014">
    <property type="entry name" value="PAS"/>
</dbReference>
<accession>A0A4U0FEM6</accession>
<dbReference type="Proteomes" id="UP000309673">
    <property type="component" value="Unassembled WGS sequence"/>
</dbReference>
<dbReference type="CDD" id="cd00130">
    <property type="entry name" value="PAS"/>
    <property type="match status" value="1"/>
</dbReference>
<dbReference type="InterPro" id="IPR035965">
    <property type="entry name" value="PAS-like_dom_sf"/>
</dbReference>
<comment type="caution">
    <text evidence="3">The sequence shown here is derived from an EMBL/GenBank/DDBJ whole genome shotgun (WGS) entry which is preliminary data.</text>
</comment>
<name>A0A4U0FEM6_9BACL</name>